<evidence type="ECO:0000256" key="1">
    <source>
        <dbReference type="ARBA" id="ARBA00006217"/>
    </source>
</evidence>
<dbReference type="Proteomes" id="UP000749559">
    <property type="component" value="Unassembled WGS sequence"/>
</dbReference>
<dbReference type="AlphaFoldDB" id="A0A8J1UDJ3"/>
<dbReference type="InterPro" id="IPR036874">
    <property type="entry name" value="Carbonic_anhydrase_sf"/>
</dbReference>
<gene>
    <name evidence="9" type="ORF">OFUS_LOCUS8016</name>
</gene>
<dbReference type="GO" id="GO:0004089">
    <property type="term" value="F:carbonate dehydratase activity"/>
    <property type="evidence" value="ECO:0007669"/>
    <property type="project" value="UniProtKB-UniRule"/>
</dbReference>
<evidence type="ECO:0000256" key="4">
    <source>
        <dbReference type="ARBA" id="ARBA00022833"/>
    </source>
</evidence>
<dbReference type="EC" id="4.2.1.1" evidence="2 8"/>
<feature type="binding site" evidence="7">
    <location>
        <position position="105"/>
    </location>
    <ligand>
        <name>Zn(2+)</name>
        <dbReference type="ChEBI" id="CHEBI:29105"/>
    </ligand>
</feature>
<dbReference type="Pfam" id="PF00484">
    <property type="entry name" value="Pro_CA"/>
    <property type="match status" value="1"/>
</dbReference>
<keyword evidence="4 7" id="KW-0862">Zinc</keyword>
<feature type="binding site" evidence="7">
    <location>
        <position position="108"/>
    </location>
    <ligand>
        <name>Zn(2+)</name>
        <dbReference type="ChEBI" id="CHEBI:29105"/>
    </ligand>
</feature>
<keyword evidence="10" id="KW-1185">Reference proteome</keyword>
<comment type="caution">
    <text evidence="9">The sequence shown here is derived from an EMBL/GenBank/DDBJ whole genome shotgun (WGS) entry which is preliminary data.</text>
</comment>
<protein>
    <recommendedName>
        <fullName evidence="2 8">Carbonic anhydrase</fullName>
        <ecNumber evidence="2 8">4.2.1.1</ecNumber>
    </recommendedName>
    <alternativeName>
        <fullName evidence="8">Carbonate dehydratase</fullName>
    </alternativeName>
</protein>
<name>A0A8J1UDJ3_OWEFU</name>
<evidence type="ECO:0000256" key="2">
    <source>
        <dbReference type="ARBA" id="ARBA00012925"/>
    </source>
</evidence>
<evidence type="ECO:0000256" key="5">
    <source>
        <dbReference type="ARBA" id="ARBA00023239"/>
    </source>
</evidence>
<dbReference type="GO" id="GO:0008270">
    <property type="term" value="F:zinc ion binding"/>
    <property type="evidence" value="ECO:0007669"/>
    <property type="project" value="UniProtKB-UniRule"/>
</dbReference>
<dbReference type="SUPFAM" id="SSF53056">
    <property type="entry name" value="beta-carbonic anhydrase, cab"/>
    <property type="match status" value="1"/>
</dbReference>
<keyword evidence="5 8" id="KW-0456">Lyase</keyword>
<dbReference type="InterPro" id="IPR001765">
    <property type="entry name" value="Carbonic_anhydrase"/>
</dbReference>
<sequence>MPGLQKVLKGVLQYRELFKSKMVEKLVQISEHPQPTALLFTCMDTRLQPSVITMSNPGDMFVVRNAGNMVPHSDFCSYDHITTEPGALELACIHNPIRHVIVCGHSDCKAINLLLNMRDKKALENKDGTPLENWVKKHGLSSVMKFEQLENLGDKGSGPIIFQGASPKHTFEAFIDPQNEYSILDKLSQVHCLQQLQNIASQDFLKEKLSKNEVHLHAMWYDMKLADMLIFSRQRKQFVTVNEDNYLHLLEDSMTMPDHKEMEKPSPVWRG</sequence>
<dbReference type="PANTHER" id="PTHR11002:SF76">
    <property type="entry name" value="CARBONIC ANHYDRASE"/>
    <property type="match status" value="1"/>
</dbReference>
<keyword evidence="3 7" id="KW-0479">Metal-binding</keyword>
<comment type="function">
    <text evidence="8">Reversible hydration of carbon dioxide.</text>
</comment>
<evidence type="ECO:0000256" key="3">
    <source>
        <dbReference type="ARBA" id="ARBA00022723"/>
    </source>
</evidence>
<evidence type="ECO:0000313" key="9">
    <source>
        <dbReference type="EMBL" id="CAH1781438.1"/>
    </source>
</evidence>
<dbReference type="EMBL" id="CAIIXF020000004">
    <property type="protein sequence ID" value="CAH1781438.1"/>
    <property type="molecule type" value="Genomic_DNA"/>
</dbReference>
<comment type="cofactor">
    <cofactor evidence="7">
        <name>Zn(2+)</name>
        <dbReference type="ChEBI" id="CHEBI:29105"/>
    </cofactor>
    <text evidence="7">Binds 1 zinc ion per subunit.</text>
</comment>
<dbReference type="PANTHER" id="PTHR11002">
    <property type="entry name" value="CARBONIC ANHYDRASE"/>
    <property type="match status" value="1"/>
</dbReference>
<reference evidence="9" key="1">
    <citation type="submission" date="2022-03" db="EMBL/GenBank/DDBJ databases">
        <authorList>
            <person name="Martin C."/>
        </authorList>
    </citation>
    <scope>NUCLEOTIDE SEQUENCE</scope>
</reference>
<organism evidence="9 10">
    <name type="scientific">Owenia fusiformis</name>
    <name type="common">Polychaete worm</name>
    <dbReference type="NCBI Taxonomy" id="6347"/>
    <lineage>
        <taxon>Eukaryota</taxon>
        <taxon>Metazoa</taxon>
        <taxon>Spiralia</taxon>
        <taxon>Lophotrochozoa</taxon>
        <taxon>Annelida</taxon>
        <taxon>Polychaeta</taxon>
        <taxon>Sedentaria</taxon>
        <taxon>Canalipalpata</taxon>
        <taxon>Sabellida</taxon>
        <taxon>Oweniida</taxon>
        <taxon>Oweniidae</taxon>
        <taxon>Owenia</taxon>
    </lineage>
</organism>
<feature type="binding site" evidence="7">
    <location>
        <position position="44"/>
    </location>
    <ligand>
        <name>Zn(2+)</name>
        <dbReference type="ChEBI" id="CHEBI:29105"/>
    </ligand>
</feature>
<accession>A0A8J1UDJ3</accession>
<dbReference type="Gene3D" id="3.40.1050.10">
    <property type="entry name" value="Carbonic anhydrase"/>
    <property type="match status" value="1"/>
</dbReference>
<evidence type="ECO:0000313" key="10">
    <source>
        <dbReference type="Proteomes" id="UP000749559"/>
    </source>
</evidence>
<comment type="similarity">
    <text evidence="1 8">Belongs to the beta-class carbonic anhydrase family.</text>
</comment>
<evidence type="ECO:0000256" key="8">
    <source>
        <dbReference type="RuleBase" id="RU003956"/>
    </source>
</evidence>
<dbReference type="SMART" id="SM00947">
    <property type="entry name" value="Pro_CA"/>
    <property type="match status" value="1"/>
</dbReference>
<proteinExistence type="inferred from homology"/>
<evidence type="ECO:0000256" key="7">
    <source>
        <dbReference type="PIRSR" id="PIRSR601765-1"/>
    </source>
</evidence>
<dbReference type="OrthoDB" id="10020193at2759"/>
<evidence type="ECO:0000256" key="6">
    <source>
        <dbReference type="ARBA" id="ARBA00048348"/>
    </source>
</evidence>
<feature type="binding site" evidence="7">
    <location>
        <position position="42"/>
    </location>
    <ligand>
        <name>Zn(2+)</name>
        <dbReference type="ChEBI" id="CHEBI:29105"/>
    </ligand>
</feature>
<comment type="catalytic activity">
    <reaction evidence="6 8">
        <text>hydrogencarbonate + H(+) = CO2 + H2O</text>
        <dbReference type="Rhea" id="RHEA:10748"/>
        <dbReference type="ChEBI" id="CHEBI:15377"/>
        <dbReference type="ChEBI" id="CHEBI:15378"/>
        <dbReference type="ChEBI" id="CHEBI:16526"/>
        <dbReference type="ChEBI" id="CHEBI:17544"/>
        <dbReference type="EC" id="4.2.1.1"/>
    </reaction>
</comment>